<evidence type="ECO:0000313" key="2">
    <source>
        <dbReference type="EMBL" id="VVM68780.1"/>
    </source>
</evidence>
<dbReference type="RefSeq" id="WP_150569910.1">
    <property type="nucleotide sequence ID" value="NZ_CABVHF010000003.1"/>
</dbReference>
<protein>
    <recommendedName>
        <fullName evidence="1">KAP NTPase domain-containing protein</fullName>
    </recommendedName>
</protein>
<dbReference type="EMBL" id="CABVHF010000003">
    <property type="protein sequence ID" value="VVM68780.1"/>
    <property type="molecule type" value="Genomic_DNA"/>
</dbReference>
<sequence length="575" mass="64246">MTLALCKTALLDLIKDQENRVIALSGKWGTGKTHLWQRVREETDDPRAKAAVSASLFGVSTIMELKLKIAQGIAPTLGKTNTEGLKAGLAGITKVLKGLHSSFSALEEVALLAMPYMVKDRFIIIDDIERKHTKLSIDEILGFIDECVLTHGCRILLILNSDKLKDQEIWGQIREKVVDQEIKLETSPSEAFDIAHKLTSCPWPTQLKSALEPLQITNIRVIRKIIRAANQLLEKDPHLAPQVLKRVLPSISLLGAIHYGAVEDGPSNEFVLGYQSHKTVTLLANTGKQGAPLSQEQQDHQRWYGLMSRMGIRSTDELEAMMLSFFNSGIMDSAKIQHLVSKHLQKSERLEARNKAITFEEHLEWHPQLSENDLILELEALLPSAGLLDMKRVSNLIPTIDRLTGDQALGLAFVEEWCTQFKAQFPDGDIEDWLEFHDHSLDQIHPKILDEINRARTASMRRFTVLELFQSLMKGGEWGFSQMQFLRSATSQMFETEIKAATGSDLQLLIQKGFALVNDTNVPEGNYGNAPSAFLQACRSMIEQPPESRLAAILQREAQIACVDLQLEPAGVALV</sequence>
<evidence type="ECO:0000259" key="1">
    <source>
        <dbReference type="Pfam" id="PF07693"/>
    </source>
</evidence>
<reference evidence="2 3" key="1">
    <citation type="submission" date="2019-09" db="EMBL/GenBank/DDBJ databases">
        <authorList>
            <person name="Chandra G."/>
            <person name="Truman W A."/>
        </authorList>
    </citation>
    <scope>NUCLEOTIDE SEQUENCE [LARGE SCALE GENOMIC DNA]</scope>
    <source>
        <strain evidence="2">PS631</strain>
    </source>
</reference>
<dbReference type="AlphaFoldDB" id="A0A5E6RKX0"/>
<dbReference type="SUPFAM" id="SSF52540">
    <property type="entry name" value="P-loop containing nucleoside triphosphate hydrolases"/>
    <property type="match status" value="1"/>
</dbReference>
<organism evidence="2 3">
    <name type="scientific">Pseudomonas fluorescens</name>
    <dbReference type="NCBI Taxonomy" id="294"/>
    <lineage>
        <taxon>Bacteria</taxon>
        <taxon>Pseudomonadati</taxon>
        <taxon>Pseudomonadota</taxon>
        <taxon>Gammaproteobacteria</taxon>
        <taxon>Pseudomonadales</taxon>
        <taxon>Pseudomonadaceae</taxon>
        <taxon>Pseudomonas</taxon>
    </lineage>
</organism>
<dbReference type="InterPro" id="IPR011646">
    <property type="entry name" value="KAP_P-loop"/>
</dbReference>
<accession>A0A5E6RKX0</accession>
<evidence type="ECO:0000313" key="3">
    <source>
        <dbReference type="Proteomes" id="UP000399692"/>
    </source>
</evidence>
<gene>
    <name evidence="2" type="ORF">PS631_01693</name>
</gene>
<dbReference type="Pfam" id="PF07693">
    <property type="entry name" value="KAP_NTPase"/>
    <property type="match status" value="1"/>
</dbReference>
<dbReference type="Proteomes" id="UP000399692">
    <property type="component" value="Unassembled WGS sequence"/>
</dbReference>
<feature type="domain" description="KAP NTPase" evidence="1">
    <location>
        <begin position="10"/>
        <end position="82"/>
    </location>
</feature>
<proteinExistence type="predicted"/>
<dbReference type="OrthoDB" id="88903at2"/>
<name>A0A5E6RKX0_PSEFL</name>
<dbReference type="InterPro" id="IPR027417">
    <property type="entry name" value="P-loop_NTPase"/>
</dbReference>
<dbReference type="Gene3D" id="3.40.50.300">
    <property type="entry name" value="P-loop containing nucleotide triphosphate hydrolases"/>
    <property type="match status" value="1"/>
</dbReference>